<feature type="active site" description="Proton acceptor" evidence="3">
    <location>
        <position position="95"/>
    </location>
</feature>
<evidence type="ECO:0000256" key="2">
    <source>
        <dbReference type="ARBA" id="ARBA00023239"/>
    </source>
</evidence>
<feature type="transmembrane region" description="Helical" evidence="5">
    <location>
        <begin position="215"/>
        <end position="236"/>
    </location>
</feature>
<proteinExistence type="predicted"/>
<dbReference type="Gene3D" id="3.10.490.10">
    <property type="entry name" value="Gamma-glutamyl cyclotransferase-like"/>
    <property type="match status" value="1"/>
</dbReference>
<evidence type="ECO:0000256" key="4">
    <source>
        <dbReference type="PIRSR" id="PIRSR617939-2"/>
    </source>
</evidence>
<accession>A0A9P4PMD2</accession>
<keyword evidence="5" id="KW-1133">Transmembrane helix</keyword>
<organism evidence="6 7">
    <name type="scientific">Karstenula rhodostoma CBS 690.94</name>
    <dbReference type="NCBI Taxonomy" id="1392251"/>
    <lineage>
        <taxon>Eukaryota</taxon>
        <taxon>Fungi</taxon>
        <taxon>Dikarya</taxon>
        <taxon>Ascomycota</taxon>
        <taxon>Pezizomycotina</taxon>
        <taxon>Dothideomycetes</taxon>
        <taxon>Pleosporomycetidae</taxon>
        <taxon>Pleosporales</taxon>
        <taxon>Massarineae</taxon>
        <taxon>Didymosphaeriaceae</taxon>
        <taxon>Karstenula</taxon>
    </lineage>
</organism>
<gene>
    <name evidence="6" type="ORF">P171DRAFT_453958</name>
</gene>
<comment type="caution">
    <text evidence="6">The sequence shown here is derived from an EMBL/GenBank/DDBJ whole genome shotgun (WGS) entry which is preliminary data.</text>
</comment>
<evidence type="ECO:0000313" key="6">
    <source>
        <dbReference type="EMBL" id="KAF2446657.1"/>
    </source>
</evidence>
<dbReference type="EMBL" id="MU001498">
    <property type="protein sequence ID" value="KAF2446657.1"/>
    <property type="molecule type" value="Genomic_DNA"/>
</dbReference>
<dbReference type="OrthoDB" id="2017317at2759"/>
<evidence type="ECO:0000256" key="1">
    <source>
        <dbReference type="ARBA" id="ARBA00012346"/>
    </source>
</evidence>
<feature type="transmembrane region" description="Helical" evidence="5">
    <location>
        <begin position="175"/>
        <end position="194"/>
    </location>
</feature>
<evidence type="ECO:0000256" key="5">
    <source>
        <dbReference type="SAM" id="Phobius"/>
    </source>
</evidence>
<feature type="binding site" evidence="4">
    <location>
        <begin position="10"/>
        <end position="15"/>
    </location>
    <ligand>
        <name>substrate</name>
    </ligand>
</feature>
<dbReference type="AlphaFoldDB" id="A0A9P4PMD2"/>
<keyword evidence="5" id="KW-0472">Membrane</keyword>
<dbReference type="Proteomes" id="UP000799764">
    <property type="component" value="Unassembled WGS sequence"/>
</dbReference>
<evidence type="ECO:0000313" key="7">
    <source>
        <dbReference type="Proteomes" id="UP000799764"/>
    </source>
</evidence>
<keyword evidence="7" id="KW-1185">Reference proteome</keyword>
<dbReference type="EC" id="4.3.2.9" evidence="1"/>
<keyword evidence="2" id="KW-0456">Lyase</keyword>
<name>A0A9P4PMD2_9PLEO</name>
<protein>
    <recommendedName>
        <fullName evidence="1">gamma-glutamylcyclotransferase</fullName>
        <ecNumber evidence="1">4.3.2.9</ecNumber>
    </recommendedName>
</protein>
<dbReference type="PANTHER" id="PTHR12935:SF0">
    <property type="entry name" value="GAMMA-GLUTAMYLCYCLOTRANSFERASE"/>
    <property type="match status" value="1"/>
</dbReference>
<evidence type="ECO:0000256" key="3">
    <source>
        <dbReference type="PIRSR" id="PIRSR617939-1"/>
    </source>
</evidence>
<dbReference type="GO" id="GO:0003839">
    <property type="term" value="F:gamma-glutamylcyclotransferase activity"/>
    <property type="evidence" value="ECO:0007669"/>
    <property type="project" value="UniProtKB-EC"/>
</dbReference>
<sequence length="245" mass="27728">MTAELKALWYFAYGSNMSAEKFSDDRGIKPLGKLRTTVPGWVLTMSIPGLPYQEPSFSSVRPRAEAETEEIDAPDVVGLAYLITKDQYRRIVGSEGGGIAYRDIELQAEVLDNHKYPGKILPVRTLAEAMSRSPPPRPSRRYMKLLLDGVEEAKLPSEYQQYLREIPTYQPPSSFWAAVGAKMFIALFGPIMLFMEIITHQTMKDDGTAPRWVIWLVRSGMMVIWSVHDYLFAPVFGRGDGMLRM</sequence>
<keyword evidence="5" id="KW-0812">Transmembrane</keyword>
<dbReference type="PANTHER" id="PTHR12935">
    <property type="entry name" value="GAMMA-GLUTAMYLCYCLOTRANSFERASE"/>
    <property type="match status" value="1"/>
</dbReference>
<feature type="binding site" evidence="4">
    <location>
        <position position="142"/>
    </location>
    <ligand>
        <name>substrate</name>
    </ligand>
</feature>
<dbReference type="InterPro" id="IPR017939">
    <property type="entry name" value="G-Glutamylcylcotransferase"/>
</dbReference>
<reference evidence="6" key="1">
    <citation type="journal article" date="2020" name="Stud. Mycol.">
        <title>101 Dothideomycetes genomes: a test case for predicting lifestyles and emergence of pathogens.</title>
        <authorList>
            <person name="Haridas S."/>
            <person name="Albert R."/>
            <person name="Binder M."/>
            <person name="Bloem J."/>
            <person name="Labutti K."/>
            <person name="Salamov A."/>
            <person name="Andreopoulos B."/>
            <person name="Baker S."/>
            <person name="Barry K."/>
            <person name="Bills G."/>
            <person name="Bluhm B."/>
            <person name="Cannon C."/>
            <person name="Castanera R."/>
            <person name="Culley D."/>
            <person name="Daum C."/>
            <person name="Ezra D."/>
            <person name="Gonzalez J."/>
            <person name="Henrissat B."/>
            <person name="Kuo A."/>
            <person name="Liang C."/>
            <person name="Lipzen A."/>
            <person name="Lutzoni F."/>
            <person name="Magnuson J."/>
            <person name="Mondo S."/>
            <person name="Nolan M."/>
            <person name="Ohm R."/>
            <person name="Pangilinan J."/>
            <person name="Park H.-J."/>
            <person name="Ramirez L."/>
            <person name="Alfaro M."/>
            <person name="Sun H."/>
            <person name="Tritt A."/>
            <person name="Yoshinaga Y."/>
            <person name="Zwiers L.-H."/>
            <person name="Turgeon B."/>
            <person name="Goodwin S."/>
            <person name="Spatafora J."/>
            <person name="Crous P."/>
            <person name="Grigoriev I."/>
        </authorList>
    </citation>
    <scope>NUCLEOTIDE SEQUENCE</scope>
    <source>
        <strain evidence="6">CBS 690.94</strain>
    </source>
</reference>